<dbReference type="InterPro" id="IPR002125">
    <property type="entry name" value="CMP_dCMP_dom"/>
</dbReference>
<feature type="domain" description="CMP/dCMP-type deaminase" evidence="11">
    <location>
        <begin position="4"/>
        <end position="123"/>
    </location>
</feature>
<dbReference type="PANTHER" id="PTHR11079:SF202">
    <property type="entry name" value="TRNA-SPECIFIC ADENOSINE DEAMINASE"/>
    <property type="match status" value="1"/>
</dbReference>
<dbReference type="InterPro" id="IPR058535">
    <property type="entry name" value="MafB19-deam"/>
</dbReference>
<evidence type="ECO:0000256" key="1">
    <source>
        <dbReference type="ARBA" id="ARBA00001947"/>
    </source>
</evidence>
<reference evidence="12" key="1">
    <citation type="journal article" date="2015" name="Proc. Natl. Acad. Sci. U.S.A.">
        <title>Networks of energetic and metabolic interactions define dynamics in microbial communities.</title>
        <authorList>
            <person name="Embree M."/>
            <person name="Liu J.K."/>
            <person name="Al-Bassam M.M."/>
            <person name="Zengler K."/>
        </authorList>
    </citation>
    <scope>NUCLEOTIDE SEQUENCE</scope>
</reference>
<comment type="similarity">
    <text evidence="2">Belongs to the cytidine and deoxycytidylate deaminase family. ADAT2 subfamily.</text>
</comment>
<dbReference type="GO" id="GO:0052717">
    <property type="term" value="F:tRNA-specific adenosine-34 deaminase activity"/>
    <property type="evidence" value="ECO:0007669"/>
    <property type="project" value="UniProtKB-EC"/>
</dbReference>
<keyword evidence="8" id="KW-0378">Hydrolase</keyword>
<evidence type="ECO:0000256" key="5">
    <source>
        <dbReference type="ARBA" id="ARBA00019216"/>
    </source>
</evidence>
<evidence type="ECO:0000256" key="10">
    <source>
        <dbReference type="ARBA" id="ARBA00048045"/>
    </source>
</evidence>
<organism evidence="12">
    <name type="scientific">hydrocarbon metagenome</name>
    <dbReference type="NCBI Taxonomy" id="938273"/>
    <lineage>
        <taxon>unclassified sequences</taxon>
        <taxon>metagenomes</taxon>
        <taxon>ecological metagenomes</taxon>
    </lineage>
</organism>
<dbReference type="SUPFAM" id="SSF53927">
    <property type="entry name" value="Cytidine deaminase-like"/>
    <property type="match status" value="1"/>
</dbReference>
<evidence type="ECO:0000256" key="3">
    <source>
        <dbReference type="ARBA" id="ARBA00011738"/>
    </source>
</evidence>
<evidence type="ECO:0000256" key="4">
    <source>
        <dbReference type="ARBA" id="ARBA00012740"/>
    </source>
</evidence>
<comment type="subunit">
    <text evidence="3">Homodimer.</text>
</comment>
<name>A0A0W8FSB1_9ZZZZ</name>
<dbReference type="GO" id="GO:0008270">
    <property type="term" value="F:zinc ion binding"/>
    <property type="evidence" value="ECO:0007669"/>
    <property type="project" value="InterPro"/>
</dbReference>
<dbReference type="PROSITE" id="PS00903">
    <property type="entry name" value="CYT_DCMP_DEAMINASES_1"/>
    <property type="match status" value="1"/>
</dbReference>
<evidence type="ECO:0000256" key="7">
    <source>
        <dbReference type="ARBA" id="ARBA00022723"/>
    </source>
</evidence>
<evidence type="ECO:0000256" key="8">
    <source>
        <dbReference type="ARBA" id="ARBA00022801"/>
    </source>
</evidence>
<comment type="catalytic activity">
    <reaction evidence="10">
        <text>adenosine(34) in tRNA + H2O + H(+) = inosine(34) in tRNA + NH4(+)</text>
        <dbReference type="Rhea" id="RHEA:43168"/>
        <dbReference type="Rhea" id="RHEA-COMP:10373"/>
        <dbReference type="Rhea" id="RHEA-COMP:10374"/>
        <dbReference type="ChEBI" id="CHEBI:15377"/>
        <dbReference type="ChEBI" id="CHEBI:15378"/>
        <dbReference type="ChEBI" id="CHEBI:28938"/>
        <dbReference type="ChEBI" id="CHEBI:74411"/>
        <dbReference type="ChEBI" id="CHEBI:82852"/>
        <dbReference type="EC" id="3.5.4.33"/>
    </reaction>
</comment>
<accession>A0A0W8FSB1</accession>
<evidence type="ECO:0000256" key="6">
    <source>
        <dbReference type="ARBA" id="ARBA00022694"/>
    </source>
</evidence>
<dbReference type="PANTHER" id="PTHR11079">
    <property type="entry name" value="CYTOSINE DEAMINASE FAMILY MEMBER"/>
    <property type="match status" value="1"/>
</dbReference>
<dbReference type="AlphaFoldDB" id="A0A0W8FSB1"/>
<sequence length="158" mass="17433">MKMRADNDFMKIALEEAQEAYTCGEVPVGAVLVHKGNILARAHNSPIMSNDPSAHAEMLVLRQAGEKTGNYRLAGAELFVTIEPCIMCAGAIIQARVARLIFGARDPKYGAVGSLYNVLNDKRLNHQVEITEGILQKECGEILSRFFREKRIKADSTD</sequence>
<dbReference type="EMBL" id="LNQE01000891">
    <property type="protein sequence ID" value="KUG23657.1"/>
    <property type="molecule type" value="Genomic_DNA"/>
</dbReference>
<dbReference type="Pfam" id="PF14437">
    <property type="entry name" value="MafB19-deam"/>
    <property type="match status" value="1"/>
</dbReference>
<evidence type="ECO:0000259" key="11">
    <source>
        <dbReference type="PROSITE" id="PS51747"/>
    </source>
</evidence>
<dbReference type="EC" id="3.5.4.33" evidence="4"/>
<evidence type="ECO:0000313" key="12">
    <source>
        <dbReference type="EMBL" id="KUG23657.1"/>
    </source>
</evidence>
<comment type="cofactor">
    <cofactor evidence="1">
        <name>Zn(2+)</name>
        <dbReference type="ChEBI" id="CHEBI:29105"/>
    </cofactor>
</comment>
<dbReference type="GO" id="GO:0002100">
    <property type="term" value="P:tRNA wobble adenosine to inosine editing"/>
    <property type="evidence" value="ECO:0007669"/>
    <property type="project" value="InterPro"/>
</dbReference>
<dbReference type="HAMAP" id="MF_00972">
    <property type="entry name" value="tRNA_aden_deaminase"/>
    <property type="match status" value="1"/>
</dbReference>
<dbReference type="InterPro" id="IPR016193">
    <property type="entry name" value="Cytidine_deaminase-like"/>
</dbReference>
<evidence type="ECO:0000256" key="2">
    <source>
        <dbReference type="ARBA" id="ARBA00010669"/>
    </source>
</evidence>
<dbReference type="CDD" id="cd01285">
    <property type="entry name" value="nucleoside_deaminase"/>
    <property type="match status" value="1"/>
</dbReference>
<dbReference type="Gene3D" id="3.40.140.10">
    <property type="entry name" value="Cytidine Deaminase, domain 2"/>
    <property type="match status" value="1"/>
</dbReference>
<gene>
    <name evidence="12" type="ORF">ASZ90_006542</name>
</gene>
<dbReference type="PROSITE" id="PS51747">
    <property type="entry name" value="CYT_DCMP_DEAMINASES_2"/>
    <property type="match status" value="1"/>
</dbReference>
<dbReference type="InterPro" id="IPR016192">
    <property type="entry name" value="APOBEC/CMP_deaminase_Zn-bd"/>
</dbReference>
<evidence type="ECO:0000256" key="9">
    <source>
        <dbReference type="ARBA" id="ARBA00022833"/>
    </source>
</evidence>
<dbReference type="InterPro" id="IPR028883">
    <property type="entry name" value="tRNA_aden_deaminase"/>
</dbReference>
<dbReference type="NCBIfam" id="NF008113">
    <property type="entry name" value="PRK10860.1"/>
    <property type="match status" value="1"/>
</dbReference>
<keyword evidence="9" id="KW-0862">Zinc</keyword>
<comment type="caution">
    <text evidence="12">The sequence shown here is derived from an EMBL/GenBank/DDBJ whole genome shotgun (WGS) entry which is preliminary data.</text>
</comment>
<proteinExistence type="inferred from homology"/>
<dbReference type="FunFam" id="3.40.140.10:FF:000005">
    <property type="entry name" value="tRNA-specific adenosine deaminase"/>
    <property type="match status" value="1"/>
</dbReference>
<keyword evidence="7" id="KW-0479">Metal-binding</keyword>
<protein>
    <recommendedName>
        <fullName evidence="5">tRNA-specific adenosine deaminase 2</fullName>
        <ecNumber evidence="4">3.5.4.33</ecNumber>
    </recommendedName>
</protein>
<keyword evidence="6" id="KW-0819">tRNA processing</keyword>